<feature type="region of interest" description="Disordered" evidence="2">
    <location>
        <begin position="64"/>
        <end position="88"/>
    </location>
</feature>
<dbReference type="EMBL" id="GGFM01004765">
    <property type="protein sequence ID" value="MBW25516.1"/>
    <property type="molecule type" value="Transcribed_RNA"/>
</dbReference>
<evidence type="ECO:0000313" key="4">
    <source>
        <dbReference type="EMBL" id="MBW25516.1"/>
    </source>
</evidence>
<protein>
    <recommendedName>
        <fullName evidence="5">Secreted peptide</fullName>
    </recommendedName>
</protein>
<dbReference type="InterPro" id="IPR026776">
    <property type="entry name" value="UPF0729_C18orf32-like"/>
</dbReference>
<proteinExistence type="inferred from homology"/>
<evidence type="ECO:0000256" key="3">
    <source>
        <dbReference type="SAM" id="SignalP"/>
    </source>
</evidence>
<sequence>MVCVPCFIIPVLLYIWHKLVQPILLKYWNPWEKKTENGDKVESSNETTYQLECKDGVCRFARKSSSLEDSTKHSQSNENAAGVDKKTM</sequence>
<feature type="signal peptide" evidence="3">
    <location>
        <begin position="1"/>
        <end position="22"/>
    </location>
</feature>
<keyword evidence="3" id="KW-0732">Signal</keyword>
<reference evidence="4" key="1">
    <citation type="submission" date="2018-01" db="EMBL/GenBank/DDBJ databases">
        <title>An insight into the sialome of Amazonian anophelines.</title>
        <authorList>
            <person name="Ribeiro J.M."/>
            <person name="Scarpassa V."/>
            <person name="Calvo E."/>
        </authorList>
    </citation>
    <scope>NUCLEOTIDE SEQUENCE</scope>
    <source>
        <tissue evidence="4">Salivary glands</tissue>
    </source>
</reference>
<dbReference type="PANTHER" id="PTHR13456">
    <property type="entry name" value="UPF0729 PROTEIN C18ORF32"/>
    <property type="match status" value="1"/>
</dbReference>
<evidence type="ECO:0000256" key="1">
    <source>
        <dbReference type="ARBA" id="ARBA00007959"/>
    </source>
</evidence>
<evidence type="ECO:0008006" key="5">
    <source>
        <dbReference type="Google" id="ProtNLM"/>
    </source>
</evidence>
<name>A0A2M3ZAE9_9DIPT</name>
<evidence type="ECO:0000256" key="2">
    <source>
        <dbReference type="SAM" id="MobiDB-lite"/>
    </source>
</evidence>
<dbReference type="Pfam" id="PF14975">
    <property type="entry name" value="DUF4512"/>
    <property type="match status" value="1"/>
</dbReference>
<feature type="chain" id="PRO_5014837473" description="Secreted peptide" evidence="3">
    <location>
        <begin position="23"/>
        <end position="88"/>
    </location>
</feature>
<organism evidence="4">
    <name type="scientific">Anopheles braziliensis</name>
    <dbReference type="NCBI Taxonomy" id="58242"/>
    <lineage>
        <taxon>Eukaryota</taxon>
        <taxon>Metazoa</taxon>
        <taxon>Ecdysozoa</taxon>
        <taxon>Arthropoda</taxon>
        <taxon>Hexapoda</taxon>
        <taxon>Insecta</taxon>
        <taxon>Pterygota</taxon>
        <taxon>Neoptera</taxon>
        <taxon>Endopterygota</taxon>
        <taxon>Diptera</taxon>
        <taxon>Nematocera</taxon>
        <taxon>Culicoidea</taxon>
        <taxon>Culicidae</taxon>
        <taxon>Anophelinae</taxon>
        <taxon>Anopheles</taxon>
    </lineage>
</organism>
<dbReference type="PANTHER" id="PTHR13456:SF0">
    <property type="entry name" value="UPF0729 PROTEIN C18ORF32"/>
    <property type="match status" value="1"/>
</dbReference>
<accession>A0A2M3ZAE9</accession>
<comment type="similarity">
    <text evidence="1">Belongs to the UPF0729 family.</text>
</comment>
<dbReference type="AlphaFoldDB" id="A0A2M3ZAE9"/>